<keyword evidence="1 4" id="KW-0808">Transferase</keyword>
<dbReference type="EC" id="2.3.1.-" evidence="4"/>
<evidence type="ECO:0000259" key="3">
    <source>
        <dbReference type="PROSITE" id="PS51186"/>
    </source>
</evidence>
<dbReference type="AlphaFoldDB" id="A0ABD5YQB4"/>
<dbReference type="InterPro" id="IPR000182">
    <property type="entry name" value="GNAT_dom"/>
</dbReference>
<dbReference type="InterPro" id="IPR016181">
    <property type="entry name" value="Acyl_CoA_acyltransferase"/>
</dbReference>
<dbReference type="PROSITE" id="PS51186">
    <property type="entry name" value="GNAT"/>
    <property type="match status" value="1"/>
</dbReference>
<organism evidence="4 5">
    <name type="scientific">Halocatena marina</name>
    <dbReference type="NCBI Taxonomy" id="2934937"/>
    <lineage>
        <taxon>Archaea</taxon>
        <taxon>Methanobacteriati</taxon>
        <taxon>Methanobacteriota</taxon>
        <taxon>Stenosarchaea group</taxon>
        <taxon>Halobacteria</taxon>
        <taxon>Halobacteriales</taxon>
        <taxon>Natronomonadaceae</taxon>
        <taxon>Halocatena</taxon>
    </lineage>
</organism>
<dbReference type="RefSeq" id="WP_248904031.1">
    <property type="nucleotide sequence ID" value="NZ_CP109979.1"/>
</dbReference>
<feature type="domain" description="N-acetyltransferase" evidence="3">
    <location>
        <begin position="1"/>
        <end position="172"/>
    </location>
</feature>
<reference evidence="4 5" key="1">
    <citation type="journal article" date="2019" name="Int. J. Syst. Evol. Microbiol.">
        <title>The Global Catalogue of Microorganisms (GCM) 10K type strain sequencing project: providing services to taxonomists for standard genome sequencing and annotation.</title>
        <authorList>
            <consortium name="The Broad Institute Genomics Platform"/>
            <consortium name="The Broad Institute Genome Sequencing Center for Infectious Disease"/>
            <person name="Wu L."/>
            <person name="Ma J."/>
        </authorList>
    </citation>
    <scope>NUCLEOTIDE SEQUENCE [LARGE SCALE GENOMIC DNA]</scope>
    <source>
        <strain evidence="4 5">RDMS1</strain>
    </source>
</reference>
<dbReference type="Gene3D" id="3.40.630.30">
    <property type="match status" value="1"/>
</dbReference>
<dbReference type="InterPro" id="IPR050680">
    <property type="entry name" value="YpeA/RimI_acetyltransf"/>
</dbReference>
<keyword evidence="2 4" id="KW-0012">Acyltransferase</keyword>
<dbReference type="EMBL" id="JBHTAX010000001">
    <property type="protein sequence ID" value="MFC7188580.1"/>
    <property type="molecule type" value="Genomic_DNA"/>
</dbReference>
<dbReference type="Pfam" id="PF00583">
    <property type="entry name" value="Acetyltransf_1"/>
    <property type="match status" value="1"/>
</dbReference>
<evidence type="ECO:0000313" key="5">
    <source>
        <dbReference type="Proteomes" id="UP001596417"/>
    </source>
</evidence>
<accession>A0ABD5YQB4</accession>
<dbReference type="PANTHER" id="PTHR43420:SF12">
    <property type="entry name" value="N-ACETYLTRANSFERASE DOMAIN-CONTAINING PROTEIN"/>
    <property type="match status" value="1"/>
</dbReference>
<evidence type="ECO:0000256" key="1">
    <source>
        <dbReference type="ARBA" id="ARBA00022679"/>
    </source>
</evidence>
<evidence type="ECO:0000256" key="2">
    <source>
        <dbReference type="ARBA" id="ARBA00023315"/>
    </source>
</evidence>
<protein>
    <submittedName>
        <fullName evidence="4">GNAT family N-acetyltransferase</fullName>
        <ecNumber evidence="4">2.3.1.-</ecNumber>
    </submittedName>
</protein>
<dbReference type="SUPFAM" id="SSF55729">
    <property type="entry name" value="Acyl-CoA N-acyltransferases (Nat)"/>
    <property type="match status" value="1"/>
</dbReference>
<name>A0ABD5YQB4_9EURY</name>
<dbReference type="PANTHER" id="PTHR43420">
    <property type="entry name" value="ACETYLTRANSFERASE"/>
    <property type="match status" value="1"/>
</dbReference>
<dbReference type="GO" id="GO:0016746">
    <property type="term" value="F:acyltransferase activity"/>
    <property type="evidence" value="ECO:0007669"/>
    <property type="project" value="UniProtKB-KW"/>
</dbReference>
<sequence length="172" mass="19155">MEIDTPSRAEADILADLWVSLARGQHNHGSHLAAETNRTPIYESICQHIVTDGVRVARDSDAIDQEHADGEHVETDIVGFIMFTARTGRYEETVSAGVIENLYVMPDWRSEGIGSALLSTAEDELEADGIEIITLDVMASNRAARRFYSRHGYATHRVTMAKRKTDTHSKDE</sequence>
<dbReference type="Proteomes" id="UP001596417">
    <property type="component" value="Unassembled WGS sequence"/>
</dbReference>
<proteinExistence type="predicted"/>
<comment type="caution">
    <text evidence="4">The sequence shown here is derived from an EMBL/GenBank/DDBJ whole genome shotgun (WGS) entry which is preliminary data.</text>
</comment>
<gene>
    <name evidence="4" type="ORF">ACFQL7_01050</name>
</gene>
<dbReference type="GeneID" id="76198124"/>
<keyword evidence="5" id="KW-1185">Reference proteome</keyword>
<dbReference type="CDD" id="cd04301">
    <property type="entry name" value="NAT_SF"/>
    <property type="match status" value="1"/>
</dbReference>
<evidence type="ECO:0000313" key="4">
    <source>
        <dbReference type="EMBL" id="MFC7188580.1"/>
    </source>
</evidence>